<name>A0A1M5BYV1_9FLAO</name>
<keyword evidence="4" id="KW-1185">Reference proteome</keyword>
<evidence type="ECO:0000256" key="1">
    <source>
        <dbReference type="SAM" id="Coils"/>
    </source>
</evidence>
<dbReference type="Pfam" id="PF19515">
    <property type="entry name" value="DUF6048"/>
    <property type="match status" value="1"/>
</dbReference>
<dbReference type="RefSeq" id="WP_083544845.1">
    <property type="nucleotide sequence ID" value="NZ_FQVQ01000010.1"/>
</dbReference>
<protein>
    <recommendedName>
        <fullName evidence="5">Outer membrane protein beta-barrel domain-containing protein</fullName>
    </recommendedName>
</protein>
<feature type="signal peptide" evidence="2">
    <location>
        <begin position="1"/>
        <end position="20"/>
    </location>
</feature>
<feature type="chain" id="PRO_5012273978" description="Outer membrane protein beta-barrel domain-containing protein" evidence="2">
    <location>
        <begin position="21"/>
        <end position="274"/>
    </location>
</feature>
<dbReference type="STRING" id="1124188.SAMN05444377_11022"/>
<reference evidence="3 4" key="1">
    <citation type="submission" date="2016-11" db="EMBL/GenBank/DDBJ databases">
        <authorList>
            <person name="Jaros S."/>
            <person name="Januszkiewicz K."/>
            <person name="Wedrychowicz H."/>
        </authorList>
    </citation>
    <scope>NUCLEOTIDE SEQUENCE [LARGE SCALE GENOMIC DNA]</scope>
    <source>
        <strain evidence="3 4">DSM 25660</strain>
    </source>
</reference>
<dbReference type="InterPro" id="IPR046111">
    <property type="entry name" value="DUF6048"/>
</dbReference>
<evidence type="ECO:0000256" key="2">
    <source>
        <dbReference type="SAM" id="SignalP"/>
    </source>
</evidence>
<proteinExistence type="predicted"/>
<gene>
    <name evidence="3" type="ORF">SAMN05444377_11022</name>
</gene>
<keyword evidence="1" id="KW-0175">Coiled coil</keyword>
<feature type="coiled-coil region" evidence="1">
    <location>
        <begin position="244"/>
        <end position="274"/>
    </location>
</feature>
<evidence type="ECO:0008006" key="5">
    <source>
        <dbReference type="Google" id="ProtNLM"/>
    </source>
</evidence>
<dbReference type="EMBL" id="FQVQ01000010">
    <property type="protein sequence ID" value="SHF47703.1"/>
    <property type="molecule type" value="Genomic_DNA"/>
</dbReference>
<dbReference type="Proteomes" id="UP000184147">
    <property type="component" value="Unassembled WGS sequence"/>
</dbReference>
<evidence type="ECO:0000313" key="4">
    <source>
        <dbReference type="Proteomes" id="UP000184147"/>
    </source>
</evidence>
<keyword evidence="2" id="KW-0732">Signal</keyword>
<evidence type="ECO:0000313" key="3">
    <source>
        <dbReference type="EMBL" id="SHF47703.1"/>
    </source>
</evidence>
<accession>A0A1M5BYV1</accession>
<dbReference type="AlphaFoldDB" id="A0A1M5BYV1"/>
<sequence>MSNSITRILMSLFAVSLAWGQTATPVAKDSIPVTKDTVVPKKDKYGLRVGVDLFKLSRSFYDSNYRGLELTGDFRLTRKHYLAVELGNEKKTVQEDHFNFTTNGSFIRVGFDYNSYENWTGMNNQVYTGLRYGFSTFSQRLNSYSIYSPYNIFPIPLITPNTEFSGLTAHWAEVVAGVKAEIFTNFFMGFSFRLNYLISEKKPETFANLYIPGFNRTYEGRFGVGFNYTISYLVPLFKVTVKDAATLEKERKAKEAAKAKKMEAKLAREAKKKR</sequence>
<organism evidence="3 4">
    <name type="scientific">Flavobacterium fontis</name>
    <dbReference type="NCBI Taxonomy" id="1124188"/>
    <lineage>
        <taxon>Bacteria</taxon>
        <taxon>Pseudomonadati</taxon>
        <taxon>Bacteroidota</taxon>
        <taxon>Flavobacteriia</taxon>
        <taxon>Flavobacteriales</taxon>
        <taxon>Flavobacteriaceae</taxon>
        <taxon>Flavobacterium</taxon>
    </lineage>
</organism>